<feature type="transmembrane region" description="Helical" evidence="6">
    <location>
        <begin position="98"/>
        <end position="120"/>
    </location>
</feature>
<evidence type="ECO:0000256" key="1">
    <source>
        <dbReference type="ARBA" id="ARBA00004651"/>
    </source>
</evidence>
<dbReference type="PANTHER" id="PTHR30353">
    <property type="entry name" value="INNER MEMBRANE PROTEIN DEDA-RELATED"/>
    <property type="match status" value="1"/>
</dbReference>
<keyword evidence="4 6" id="KW-1133">Transmembrane helix</keyword>
<feature type="transmembrane region" description="Helical" evidence="6">
    <location>
        <begin position="16"/>
        <end position="41"/>
    </location>
</feature>
<evidence type="ECO:0000313" key="8">
    <source>
        <dbReference type="EMBL" id="MPM59188.1"/>
    </source>
</evidence>
<keyword evidence="2" id="KW-1003">Cell membrane</keyword>
<dbReference type="AlphaFoldDB" id="A0A645B284"/>
<protein>
    <recommendedName>
        <fullName evidence="7">VTT domain-containing protein</fullName>
    </recommendedName>
</protein>
<proteinExistence type="predicted"/>
<evidence type="ECO:0000256" key="5">
    <source>
        <dbReference type="ARBA" id="ARBA00023136"/>
    </source>
</evidence>
<feature type="domain" description="VTT" evidence="7">
    <location>
        <begin position="28"/>
        <end position="154"/>
    </location>
</feature>
<evidence type="ECO:0000259" key="7">
    <source>
        <dbReference type="Pfam" id="PF09335"/>
    </source>
</evidence>
<dbReference type="InterPro" id="IPR032816">
    <property type="entry name" value="VTT_dom"/>
</dbReference>
<feature type="transmembrane region" description="Helical" evidence="6">
    <location>
        <begin position="171"/>
        <end position="190"/>
    </location>
</feature>
<evidence type="ECO:0000256" key="3">
    <source>
        <dbReference type="ARBA" id="ARBA00022692"/>
    </source>
</evidence>
<dbReference type="InterPro" id="IPR032818">
    <property type="entry name" value="DedA-like"/>
</dbReference>
<organism evidence="8">
    <name type="scientific">bioreactor metagenome</name>
    <dbReference type="NCBI Taxonomy" id="1076179"/>
    <lineage>
        <taxon>unclassified sequences</taxon>
        <taxon>metagenomes</taxon>
        <taxon>ecological metagenomes</taxon>
    </lineage>
</organism>
<comment type="subcellular location">
    <subcellularLocation>
        <location evidence="1">Cell membrane</location>
        <topology evidence="1">Multi-pass membrane protein</topology>
    </subcellularLocation>
</comment>
<dbReference type="EMBL" id="VSSQ01017164">
    <property type="protein sequence ID" value="MPM59188.1"/>
    <property type="molecule type" value="Genomic_DNA"/>
</dbReference>
<dbReference type="GO" id="GO:0005886">
    <property type="term" value="C:plasma membrane"/>
    <property type="evidence" value="ECO:0007669"/>
    <property type="project" value="UniProtKB-SubCell"/>
</dbReference>
<keyword evidence="3 6" id="KW-0812">Transmembrane</keyword>
<gene>
    <name evidence="8" type="ORF">SDC9_106028</name>
</gene>
<evidence type="ECO:0000256" key="4">
    <source>
        <dbReference type="ARBA" id="ARBA00022989"/>
    </source>
</evidence>
<accession>A0A645B284</accession>
<dbReference type="PANTHER" id="PTHR30353:SF15">
    <property type="entry name" value="INNER MEMBRANE PROTEIN YABI"/>
    <property type="match status" value="1"/>
</dbReference>
<reference evidence="8" key="1">
    <citation type="submission" date="2019-08" db="EMBL/GenBank/DDBJ databases">
        <authorList>
            <person name="Kucharzyk K."/>
            <person name="Murdoch R.W."/>
            <person name="Higgins S."/>
            <person name="Loffler F."/>
        </authorList>
    </citation>
    <scope>NUCLEOTIDE SEQUENCE</scope>
</reference>
<evidence type="ECO:0000256" key="2">
    <source>
        <dbReference type="ARBA" id="ARBA00022475"/>
    </source>
</evidence>
<keyword evidence="5 6" id="KW-0472">Membrane</keyword>
<feature type="transmembrane region" description="Helical" evidence="6">
    <location>
        <begin position="48"/>
        <end position="69"/>
    </location>
</feature>
<dbReference type="Pfam" id="PF09335">
    <property type="entry name" value="VTT_dom"/>
    <property type="match status" value="1"/>
</dbReference>
<name>A0A645B284_9ZZZZ</name>
<sequence>MMYWLTLSEGKHVSEFYIFLSCLFGMPLPEEITLLSSGIFVAAQKLKLHQAIIAGVAGVFISDMIYFILGKQLGGSIFKFKFVREIITKSRLTKAESYISTNAAMSCFIGRFVPVFRVVIFSVAGMLNVRPIIFFIVDLLAGMIYVSFWVIIGEQTGLCIDAFKYLEKIKIIIMLLGLLLLLLSAVRHHLSRRLNGTQK</sequence>
<feature type="transmembrane region" description="Helical" evidence="6">
    <location>
        <begin position="132"/>
        <end position="151"/>
    </location>
</feature>
<evidence type="ECO:0000256" key="6">
    <source>
        <dbReference type="SAM" id="Phobius"/>
    </source>
</evidence>
<comment type="caution">
    <text evidence="8">The sequence shown here is derived from an EMBL/GenBank/DDBJ whole genome shotgun (WGS) entry which is preliminary data.</text>
</comment>